<dbReference type="EMBL" id="JAXQNO010000016">
    <property type="protein sequence ID" value="KAK4781392.1"/>
    <property type="molecule type" value="Genomic_DNA"/>
</dbReference>
<keyword evidence="10" id="KW-1185">Reference proteome</keyword>
<feature type="compositionally biased region" description="Polar residues" evidence="7">
    <location>
        <begin position="113"/>
        <end position="130"/>
    </location>
</feature>
<dbReference type="AlphaFoldDB" id="A0AAN7L7V2"/>
<evidence type="ECO:0000256" key="5">
    <source>
        <dbReference type="ARBA" id="ARBA00023242"/>
    </source>
</evidence>
<accession>A0AAN7L7V2</accession>
<comment type="similarity">
    <text evidence="6">Belongs to the SOFL plant protein family.</text>
</comment>
<keyword evidence="2" id="KW-0963">Cytoplasm</keyword>
<feature type="transmembrane region" description="Helical" evidence="8">
    <location>
        <begin position="166"/>
        <end position="186"/>
    </location>
</feature>
<dbReference type="PANTHER" id="PTHR33347">
    <property type="entry name" value="OSJNBA0091C07.3 PROTEIN"/>
    <property type="match status" value="1"/>
</dbReference>
<feature type="compositionally biased region" description="Acidic residues" evidence="7">
    <location>
        <begin position="53"/>
        <end position="67"/>
    </location>
</feature>
<keyword evidence="8" id="KW-0472">Membrane</keyword>
<dbReference type="GO" id="GO:0009736">
    <property type="term" value="P:cytokinin-activated signaling pathway"/>
    <property type="evidence" value="ECO:0007669"/>
    <property type="project" value="UniProtKB-KW"/>
</dbReference>
<gene>
    <name evidence="9" type="ORF">SAY86_015494</name>
</gene>
<feature type="compositionally biased region" description="Basic residues" evidence="7">
    <location>
        <begin position="218"/>
        <end position="230"/>
    </location>
</feature>
<keyword evidence="8" id="KW-1133">Transmembrane helix</keyword>
<evidence type="ECO:0000256" key="7">
    <source>
        <dbReference type="SAM" id="MobiDB-lite"/>
    </source>
</evidence>
<dbReference type="GO" id="GO:0009691">
    <property type="term" value="P:cytokinin biosynthetic process"/>
    <property type="evidence" value="ECO:0007669"/>
    <property type="project" value="UniProtKB-KW"/>
</dbReference>
<dbReference type="Proteomes" id="UP001346149">
    <property type="component" value="Unassembled WGS sequence"/>
</dbReference>
<comment type="subcellular location">
    <subcellularLocation>
        <location evidence="1">Cytoplasm</location>
    </subcellularLocation>
</comment>
<reference evidence="9 10" key="1">
    <citation type="journal article" date="2023" name="Hortic Res">
        <title>Pangenome of water caltrop reveals structural variations and asymmetric subgenome divergence after allopolyploidization.</title>
        <authorList>
            <person name="Zhang X."/>
            <person name="Chen Y."/>
            <person name="Wang L."/>
            <person name="Yuan Y."/>
            <person name="Fang M."/>
            <person name="Shi L."/>
            <person name="Lu R."/>
            <person name="Comes H.P."/>
            <person name="Ma Y."/>
            <person name="Chen Y."/>
            <person name="Huang G."/>
            <person name="Zhou Y."/>
            <person name="Zheng Z."/>
            <person name="Qiu Y."/>
        </authorList>
    </citation>
    <scope>NUCLEOTIDE SEQUENCE [LARGE SCALE GENOMIC DNA]</scope>
    <source>
        <strain evidence="9">F231</strain>
    </source>
</reference>
<comment type="caution">
    <text evidence="9">The sequence shown here is derived from an EMBL/GenBank/DDBJ whole genome shotgun (WGS) entry which is preliminary data.</text>
</comment>
<keyword evidence="3" id="KW-0203">Cytokinin biosynthesis</keyword>
<sequence>MSSAAASQCSSGVESGWTHYLDDDGGENRYSFASEQCPRRVSGRYIYRRSWKEEDDDGNNNDNDSEENLSMVSDASSGPPYNFEVLDWRCHLDGGGSLAGLHGSSNMKDNRQQKNSGRRSSSNYEDTACSQQKSCKVPGYGRSDDFSQGHSGNANLKASHDFTMPVIHVFGLWITFFYMSSQYYLFHPVITKLMSFGQEESGYRHYLQPPAAADRRAASKKAGRHSRKLV</sequence>
<dbReference type="InterPro" id="IPR044670">
    <property type="entry name" value="SOFL"/>
</dbReference>
<evidence type="ECO:0000313" key="9">
    <source>
        <dbReference type="EMBL" id="KAK4781392.1"/>
    </source>
</evidence>
<keyword evidence="8" id="KW-0812">Transmembrane</keyword>
<keyword evidence="4" id="KW-0932">Cytokinin signaling pathway</keyword>
<dbReference type="PANTHER" id="PTHR33347:SF34">
    <property type="entry name" value="PROTEIN SOB FIVE-LIKE 6"/>
    <property type="match status" value="1"/>
</dbReference>
<protein>
    <submittedName>
        <fullName evidence="9">Uncharacterized protein</fullName>
    </submittedName>
</protein>
<dbReference type="GO" id="GO:0005737">
    <property type="term" value="C:cytoplasm"/>
    <property type="evidence" value="ECO:0007669"/>
    <property type="project" value="UniProtKB-SubCell"/>
</dbReference>
<name>A0AAN7L7V2_TRANT</name>
<keyword evidence="5" id="KW-0539">Nucleus</keyword>
<feature type="region of interest" description="Disordered" evidence="7">
    <location>
        <begin position="208"/>
        <end position="230"/>
    </location>
</feature>
<feature type="region of interest" description="Disordered" evidence="7">
    <location>
        <begin position="53"/>
        <end position="76"/>
    </location>
</feature>
<evidence type="ECO:0000256" key="1">
    <source>
        <dbReference type="ARBA" id="ARBA00004496"/>
    </source>
</evidence>
<feature type="region of interest" description="Disordered" evidence="7">
    <location>
        <begin position="101"/>
        <end position="130"/>
    </location>
</feature>
<evidence type="ECO:0000256" key="8">
    <source>
        <dbReference type="SAM" id="Phobius"/>
    </source>
</evidence>
<organism evidence="9 10">
    <name type="scientific">Trapa natans</name>
    <name type="common">Water chestnut</name>
    <dbReference type="NCBI Taxonomy" id="22666"/>
    <lineage>
        <taxon>Eukaryota</taxon>
        <taxon>Viridiplantae</taxon>
        <taxon>Streptophyta</taxon>
        <taxon>Embryophyta</taxon>
        <taxon>Tracheophyta</taxon>
        <taxon>Spermatophyta</taxon>
        <taxon>Magnoliopsida</taxon>
        <taxon>eudicotyledons</taxon>
        <taxon>Gunneridae</taxon>
        <taxon>Pentapetalae</taxon>
        <taxon>rosids</taxon>
        <taxon>malvids</taxon>
        <taxon>Myrtales</taxon>
        <taxon>Lythraceae</taxon>
        <taxon>Trapa</taxon>
    </lineage>
</organism>
<proteinExistence type="inferred from homology"/>
<evidence type="ECO:0000256" key="2">
    <source>
        <dbReference type="ARBA" id="ARBA00022490"/>
    </source>
</evidence>
<evidence type="ECO:0000313" key="10">
    <source>
        <dbReference type="Proteomes" id="UP001346149"/>
    </source>
</evidence>
<evidence type="ECO:0000256" key="6">
    <source>
        <dbReference type="ARBA" id="ARBA00024199"/>
    </source>
</evidence>
<evidence type="ECO:0000256" key="4">
    <source>
        <dbReference type="ARBA" id="ARBA00022864"/>
    </source>
</evidence>
<evidence type="ECO:0000256" key="3">
    <source>
        <dbReference type="ARBA" id="ARBA00022712"/>
    </source>
</evidence>